<sequence length="319" mass="34733">MVDRPSRPSAISPTAAGPQPQVDVSDDKVTARLPTGESVEVLLHGATVISWKSGSKGNTENLWLSEAAVLDGSKPVRGGVPVVFPVFGPPPKSGHATSSLPQHGFARNSRWEYLGKSSTESTGDNTSENSIKLDFGLYSSALSDTFRKAWPYDFGVVYSVTLGKDSLQTMMNVRNEGKEGFEFQVLLHTYLRVKDISKCQITGLAGTTYTDKVLDAKDHSSTSPSLSITGEVDRVYKSIKQSTTSVQEDGKSRFDVVRDNLEDTVVWNPWIEKAKGMGDFKPDDGYKNMLCVEVGAVDGWQKLEGGESWEGGQIMKSLL</sequence>
<comment type="caution">
    <text evidence="1">The sequence shown here is derived from an EMBL/GenBank/DDBJ whole genome shotgun (WGS) entry which is preliminary data.</text>
</comment>
<keyword evidence="2" id="KW-1185">Reference proteome</keyword>
<evidence type="ECO:0000313" key="1">
    <source>
        <dbReference type="EMBL" id="KAK3081061.1"/>
    </source>
</evidence>
<reference evidence="1" key="1">
    <citation type="submission" date="2024-09" db="EMBL/GenBank/DDBJ databases">
        <title>Black Yeasts Isolated from many extreme environments.</title>
        <authorList>
            <person name="Coleine C."/>
            <person name="Stajich J.E."/>
            <person name="Selbmann L."/>
        </authorList>
    </citation>
    <scope>NUCLEOTIDE SEQUENCE</scope>
    <source>
        <strain evidence="1">CCFEE 5737</strain>
    </source>
</reference>
<proteinExistence type="predicted"/>
<evidence type="ECO:0000313" key="2">
    <source>
        <dbReference type="Proteomes" id="UP001186974"/>
    </source>
</evidence>
<organism evidence="1 2">
    <name type="scientific">Coniosporium uncinatum</name>
    <dbReference type="NCBI Taxonomy" id="93489"/>
    <lineage>
        <taxon>Eukaryota</taxon>
        <taxon>Fungi</taxon>
        <taxon>Dikarya</taxon>
        <taxon>Ascomycota</taxon>
        <taxon>Pezizomycotina</taxon>
        <taxon>Dothideomycetes</taxon>
        <taxon>Dothideomycetes incertae sedis</taxon>
        <taxon>Coniosporium</taxon>
    </lineage>
</organism>
<protein>
    <submittedName>
        <fullName evidence="1">Uncharacterized protein</fullName>
    </submittedName>
</protein>
<gene>
    <name evidence="1" type="ORF">LTS18_010584</name>
</gene>
<dbReference type="Proteomes" id="UP001186974">
    <property type="component" value="Unassembled WGS sequence"/>
</dbReference>
<name>A0ACC3DWW3_9PEZI</name>
<accession>A0ACC3DWW3</accession>
<dbReference type="EMBL" id="JAWDJW010000298">
    <property type="protein sequence ID" value="KAK3081061.1"/>
    <property type="molecule type" value="Genomic_DNA"/>
</dbReference>